<evidence type="ECO:0000256" key="8">
    <source>
        <dbReference type="SAM" id="Phobius"/>
    </source>
</evidence>
<dbReference type="Proteomes" id="UP001295423">
    <property type="component" value="Unassembled WGS sequence"/>
</dbReference>
<feature type="transmembrane region" description="Helical" evidence="8">
    <location>
        <begin position="93"/>
        <end position="111"/>
    </location>
</feature>
<keyword evidence="2" id="KW-0813">Transport</keyword>
<dbReference type="Gene3D" id="1.20.1250.20">
    <property type="entry name" value="MFS general substrate transporter like domains"/>
    <property type="match status" value="1"/>
</dbReference>
<dbReference type="EMBL" id="CAKOGP040002114">
    <property type="protein sequence ID" value="CAJ1962681.1"/>
    <property type="molecule type" value="Genomic_DNA"/>
</dbReference>
<name>A0AAD2G5Z1_9STRA</name>
<feature type="region of interest" description="Disordered" evidence="7">
    <location>
        <begin position="472"/>
        <end position="516"/>
    </location>
</feature>
<keyword evidence="6 8" id="KW-0472">Membrane</keyword>
<accession>A0AAD2G5Z1</accession>
<dbReference type="InterPro" id="IPR011701">
    <property type="entry name" value="MFS"/>
</dbReference>
<feature type="transmembrane region" description="Helical" evidence="8">
    <location>
        <begin position="117"/>
        <end position="140"/>
    </location>
</feature>
<feature type="transmembrane region" description="Helical" evidence="8">
    <location>
        <begin position="361"/>
        <end position="387"/>
    </location>
</feature>
<evidence type="ECO:0008006" key="11">
    <source>
        <dbReference type="Google" id="ProtNLM"/>
    </source>
</evidence>
<gene>
    <name evidence="9" type="ORF">CYCCA115_LOCUS19803</name>
</gene>
<feature type="transmembrane region" description="Helical" evidence="8">
    <location>
        <begin position="407"/>
        <end position="430"/>
    </location>
</feature>
<sequence>MNFESYVASIYFKIRNGFSSLKGSPPELYIAFWLKFLDSYSYFSFSMIFTLFLSSDFGFSDVQAGTFYGLWGGMITIFGLITGVVVDNIGVAHSLRIGFLISLIARIGIFWTTSKSILLFHLLVTMPLGDCLGIPVLATAIRRYTKSSSQGFAFGLFYVIMNVAALLSGPAVDILTIGYRGEGDADANANANANANGGDGYQNDYDGNDITWSLSSYRAIILTGIISNVLACILTLRVREIKVEQQGNSSPIDNSNVVSSFQPVGGTLKQVLYETIHAPSFRRFLVVCLITLNVRMIFRHLDATLPKYMLREFGEDVPKGTIYAINPALVIILVPIVTAATTEISPLTMIHYGTYISAGSVFCLVISNSVGACIAFVSILSIGEAIWSPRLYDYTMSVCEEGREGTYMALSSAPLFLAKLPVGFLSGYLLERYCPEEGERHSQTMWLIIGLLTASSPILLTVFWGYISQNDDSPDSPPNARYTELRSTSNTSSPPSYQGNPVPMPPQNGQATSTFA</sequence>
<evidence type="ECO:0000256" key="1">
    <source>
        <dbReference type="ARBA" id="ARBA00004651"/>
    </source>
</evidence>
<evidence type="ECO:0000313" key="10">
    <source>
        <dbReference type="Proteomes" id="UP001295423"/>
    </source>
</evidence>
<proteinExistence type="predicted"/>
<dbReference type="InterPro" id="IPR036259">
    <property type="entry name" value="MFS_trans_sf"/>
</dbReference>
<protein>
    <recommendedName>
        <fullName evidence="11">Major facilitator superfamily (MFS) profile domain-containing protein</fullName>
    </recommendedName>
</protein>
<evidence type="ECO:0000256" key="4">
    <source>
        <dbReference type="ARBA" id="ARBA00022692"/>
    </source>
</evidence>
<comment type="caution">
    <text evidence="9">The sequence shown here is derived from an EMBL/GenBank/DDBJ whole genome shotgun (WGS) entry which is preliminary data.</text>
</comment>
<dbReference type="InterPro" id="IPR050171">
    <property type="entry name" value="MFS_Transporters"/>
</dbReference>
<organism evidence="9 10">
    <name type="scientific">Cylindrotheca closterium</name>
    <dbReference type="NCBI Taxonomy" id="2856"/>
    <lineage>
        <taxon>Eukaryota</taxon>
        <taxon>Sar</taxon>
        <taxon>Stramenopiles</taxon>
        <taxon>Ochrophyta</taxon>
        <taxon>Bacillariophyta</taxon>
        <taxon>Bacillariophyceae</taxon>
        <taxon>Bacillariophycidae</taxon>
        <taxon>Bacillariales</taxon>
        <taxon>Bacillariaceae</taxon>
        <taxon>Cylindrotheca</taxon>
    </lineage>
</organism>
<evidence type="ECO:0000256" key="6">
    <source>
        <dbReference type="ARBA" id="ARBA00023136"/>
    </source>
</evidence>
<comment type="subcellular location">
    <subcellularLocation>
        <location evidence="1">Cell membrane</location>
        <topology evidence="1">Multi-pass membrane protein</topology>
    </subcellularLocation>
</comment>
<feature type="transmembrane region" description="Helical" evidence="8">
    <location>
        <begin position="321"/>
        <end position="340"/>
    </location>
</feature>
<feature type="transmembrane region" description="Helical" evidence="8">
    <location>
        <begin position="65"/>
        <end position="86"/>
    </location>
</feature>
<feature type="transmembrane region" description="Helical" evidence="8">
    <location>
        <begin position="446"/>
        <end position="467"/>
    </location>
</feature>
<evidence type="ECO:0000256" key="5">
    <source>
        <dbReference type="ARBA" id="ARBA00022989"/>
    </source>
</evidence>
<feature type="transmembrane region" description="Helical" evidence="8">
    <location>
        <begin position="28"/>
        <end position="53"/>
    </location>
</feature>
<feature type="compositionally biased region" description="Polar residues" evidence="7">
    <location>
        <begin position="485"/>
        <end position="499"/>
    </location>
</feature>
<reference evidence="9" key="1">
    <citation type="submission" date="2023-08" db="EMBL/GenBank/DDBJ databases">
        <authorList>
            <person name="Audoor S."/>
            <person name="Bilcke G."/>
        </authorList>
    </citation>
    <scope>NUCLEOTIDE SEQUENCE</scope>
</reference>
<evidence type="ECO:0000256" key="3">
    <source>
        <dbReference type="ARBA" id="ARBA00022475"/>
    </source>
</evidence>
<dbReference type="PANTHER" id="PTHR23517:SF3">
    <property type="entry name" value="INTEGRAL MEMBRANE TRANSPORT PROTEIN"/>
    <property type="match status" value="1"/>
</dbReference>
<evidence type="ECO:0000256" key="2">
    <source>
        <dbReference type="ARBA" id="ARBA00022448"/>
    </source>
</evidence>
<dbReference type="GO" id="GO:0022857">
    <property type="term" value="F:transmembrane transporter activity"/>
    <property type="evidence" value="ECO:0007669"/>
    <property type="project" value="InterPro"/>
</dbReference>
<keyword evidence="5 8" id="KW-1133">Transmembrane helix</keyword>
<feature type="transmembrane region" description="Helical" evidence="8">
    <location>
        <begin position="217"/>
        <end position="236"/>
    </location>
</feature>
<keyword evidence="4 8" id="KW-0812">Transmembrane</keyword>
<feature type="transmembrane region" description="Helical" evidence="8">
    <location>
        <begin position="152"/>
        <end position="172"/>
    </location>
</feature>
<keyword evidence="10" id="KW-1185">Reference proteome</keyword>
<dbReference type="SUPFAM" id="SSF103473">
    <property type="entry name" value="MFS general substrate transporter"/>
    <property type="match status" value="1"/>
</dbReference>
<keyword evidence="3" id="KW-1003">Cell membrane</keyword>
<dbReference type="GO" id="GO:0005886">
    <property type="term" value="C:plasma membrane"/>
    <property type="evidence" value="ECO:0007669"/>
    <property type="project" value="UniProtKB-SubCell"/>
</dbReference>
<dbReference type="Pfam" id="PF07690">
    <property type="entry name" value="MFS_1"/>
    <property type="match status" value="1"/>
</dbReference>
<feature type="compositionally biased region" description="Polar residues" evidence="7">
    <location>
        <begin position="507"/>
        <end position="516"/>
    </location>
</feature>
<dbReference type="PANTHER" id="PTHR23517">
    <property type="entry name" value="RESISTANCE PROTEIN MDTM, PUTATIVE-RELATED-RELATED"/>
    <property type="match status" value="1"/>
</dbReference>
<dbReference type="AlphaFoldDB" id="A0AAD2G5Z1"/>
<evidence type="ECO:0000313" key="9">
    <source>
        <dbReference type="EMBL" id="CAJ1962681.1"/>
    </source>
</evidence>
<evidence type="ECO:0000256" key="7">
    <source>
        <dbReference type="SAM" id="MobiDB-lite"/>
    </source>
</evidence>